<feature type="compositionally biased region" description="Polar residues" evidence="1">
    <location>
        <begin position="632"/>
        <end position="672"/>
    </location>
</feature>
<evidence type="ECO:0000256" key="1">
    <source>
        <dbReference type="SAM" id="MobiDB-lite"/>
    </source>
</evidence>
<reference evidence="2" key="1">
    <citation type="submission" date="2020-11" db="EMBL/GenBank/DDBJ databases">
        <authorList>
            <consortium name="DOE Joint Genome Institute"/>
            <person name="Ahrendt S."/>
            <person name="Riley R."/>
            <person name="Andreopoulos W."/>
            <person name="Labutti K."/>
            <person name="Pangilinan J."/>
            <person name="Ruiz-Duenas F.J."/>
            <person name="Barrasa J.M."/>
            <person name="Sanchez-Garcia M."/>
            <person name="Camarero S."/>
            <person name="Miyauchi S."/>
            <person name="Serrano A."/>
            <person name="Linde D."/>
            <person name="Babiker R."/>
            <person name="Drula E."/>
            <person name="Ayuso-Fernandez I."/>
            <person name="Pacheco R."/>
            <person name="Padilla G."/>
            <person name="Ferreira P."/>
            <person name="Barriuso J."/>
            <person name="Kellner H."/>
            <person name="Castanera R."/>
            <person name="Alfaro M."/>
            <person name="Ramirez L."/>
            <person name="Pisabarro A.G."/>
            <person name="Kuo A."/>
            <person name="Tritt A."/>
            <person name="Lipzen A."/>
            <person name="He G."/>
            <person name="Yan M."/>
            <person name="Ng V."/>
            <person name="Cullen D."/>
            <person name="Martin F."/>
            <person name="Rosso M.-N."/>
            <person name="Henrissat B."/>
            <person name="Hibbett D."/>
            <person name="Martinez A.T."/>
            <person name="Grigoriev I.V."/>
        </authorList>
    </citation>
    <scope>NUCLEOTIDE SEQUENCE</scope>
    <source>
        <strain evidence="2">MF-IS2</strain>
    </source>
</reference>
<dbReference type="OrthoDB" id="3271284at2759"/>
<feature type="region of interest" description="Disordered" evidence="1">
    <location>
        <begin position="302"/>
        <end position="488"/>
    </location>
</feature>
<feature type="region of interest" description="Disordered" evidence="1">
    <location>
        <begin position="72"/>
        <end position="183"/>
    </location>
</feature>
<feature type="compositionally biased region" description="Polar residues" evidence="1">
    <location>
        <begin position="1090"/>
        <end position="1099"/>
    </location>
</feature>
<proteinExistence type="predicted"/>
<feature type="region of interest" description="Disordered" evidence="1">
    <location>
        <begin position="518"/>
        <end position="889"/>
    </location>
</feature>
<feature type="compositionally biased region" description="Low complexity" evidence="1">
    <location>
        <begin position="579"/>
        <end position="591"/>
    </location>
</feature>
<dbReference type="Proteomes" id="UP000807342">
    <property type="component" value="Unassembled WGS sequence"/>
</dbReference>
<feature type="compositionally biased region" description="Polar residues" evidence="1">
    <location>
        <begin position="168"/>
        <end position="178"/>
    </location>
</feature>
<feature type="region of interest" description="Disordered" evidence="1">
    <location>
        <begin position="1066"/>
        <end position="1110"/>
    </location>
</feature>
<comment type="caution">
    <text evidence="2">The sequence shown here is derived from an EMBL/GenBank/DDBJ whole genome shotgun (WGS) entry which is preliminary data.</text>
</comment>
<sequence>MTRRNHPTPIRIPSLSMYGPQVQIVRSAERNSSRPLSEVSSPESSAVSGQTLARALLGNSFVLSNDGRSSRYRSGFGGLVRSDSATLPRGDHPLMNSPYWRDRTLSGTSDTFSADLRAPPIPPNADKVYIPPQTPRQSGIEMKRKTNVRRHSSAGSLHSPVSKDDSNGSKSRPNSVSEITREIENIEDIQALRRISRISEAPSSPSTTTANPEIPPHIPSPSQSPIDVQPAQATPSGLSAAAEPQNSPPSISSNLKSPGVSSTVASPATKELEGVLDYYASSDTPQGFQERAFAPAFSPIIEESSSQLSSPASRRLSHRTTQSRTTSPLSGTTHGRMDLSTVRRPSDGAVISKASNPRRRSVQSSTPDPSSPQVPPQTSSDMNPNGSTSGHRTSLIPSSIGRTAGGRIRSGSAPSPIKITRDSRDLNAYKIISPLPENASETPSTGDSDGIELKQTFPVTPNAFSPFWSPGPSPGMEDGSEVSPTPRTPMSATLPGIGVGTPPSLDQQILLTRAATMVRTRHSRQGSMSKYGIGLKALPRPQAPAASAEHKKMDEGRDADEMAGSQVVEVPAAQPAEFSPVSSSSQYSEPSMDVHSPYGMSPSPVVGGAAVGIPPSSSSTTGSSPGLPYLSGDNSSHSTYPSPSITPLPSNISSSYRLDSNPEFTNPFGSHPSSPPRFDTQTFSPHTHSGQTLPPVVITPPAGDPTSAPSPYHGRSLRRISEISHNLESPPPYDTIDQDQPPSLTSNSGTSTNEPQFIGASSQPSPSATQDSSNEYLPLSRKTSVASRDRRGRNRPMAPTGPRRPLSHINNHPTAGRARGASVSSVASAAPNSNATATLTRKPSLTPPPSFSPHSPNTQPESDPSSSVTVSPPQGIPAASDPTSPDFEVPATQYRGMTMEEAKWSFTSAQLQTIVSRAIRQSAEASSIRLLRLEILDNEIPQELALLEARKAEVIAKYRSSRRTSEGLLTKLSTQIEAGGPNPQKTLEELRDVTRQLNALSQELHSIDQRQASIQELVQKHSASALSMALRKLNASFVKERTQTQELHRQVMDLQDEIWTINELRSSKERSPQSNPSAQASSSQQAGSNTTEQTVNGSPESERKRTISSATIVRKPSLNYSRSIRFSGSRLSQRSSLSSNGGRTSLMLGSGVSGMNSAFSARPVPPLPRRRPTDIITDASARSTAFLSADGSPNTEAMIKAQDELYRILGMSLNGDHRLRRSHSVIGLPGNPEFQPHPSNNTVNNFLQPMITASRSESLDSGSLSNRASRGNARPLSYPASLLEAYNPLDVDRHAMLATLEMISRDEQ</sequence>
<gene>
    <name evidence="2" type="ORF">P691DRAFT_809502</name>
</gene>
<feature type="compositionally biased region" description="Polar residues" evidence="1">
    <location>
        <begin position="738"/>
        <end position="786"/>
    </location>
</feature>
<accession>A0A9P6C3K6</accession>
<organism evidence="2 3">
    <name type="scientific">Macrolepiota fuliginosa MF-IS2</name>
    <dbReference type="NCBI Taxonomy" id="1400762"/>
    <lineage>
        <taxon>Eukaryota</taxon>
        <taxon>Fungi</taxon>
        <taxon>Dikarya</taxon>
        <taxon>Basidiomycota</taxon>
        <taxon>Agaricomycotina</taxon>
        <taxon>Agaricomycetes</taxon>
        <taxon>Agaricomycetidae</taxon>
        <taxon>Agaricales</taxon>
        <taxon>Agaricineae</taxon>
        <taxon>Agaricaceae</taxon>
        <taxon>Macrolepiota</taxon>
    </lineage>
</organism>
<protein>
    <submittedName>
        <fullName evidence="2">Uncharacterized protein</fullName>
    </submittedName>
</protein>
<name>A0A9P6C3K6_9AGAR</name>
<feature type="region of interest" description="Disordered" evidence="1">
    <location>
        <begin position="198"/>
        <end position="266"/>
    </location>
</feature>
<feature type="compositionally biased region" description="Polar residues" evidence="1">
    <location>
        <begin position="244"/>
        <end position="266"/>
    </location>
</feature>
<dbReference type="EMBL" id="MU151097">
    <property type="protein sequence ID" value="KAF9450801.1"/>
    <property type="molecule type" value="Genomic_DNA"/>
</dbReference>
<keyword evidence="3" id="KW-1185">Reference proteome</keyword>
<feature type="compositionally biased region" description="Low complexity" evidence="1">
    <location>
        <begin position="302"/>
        <end position="314"/>
    </location>
</feature>
<evidence type="ECO:0000313" key="2">
    <source>
        <dbReference type="EMBL" id="KAF9450801.1"/>
    </source>
</evidence>
<feature type="compositionally biased region" description="Low complexity" evidence="1">
    <location>
        <begin position="33"/>
        <end position="46"/>
    </location>
</feature>
<feature type="compositionally biased region" description="Polar residues" evidence="1">
    <location>
        <begin position="382"/>
        <end position="401"/>
    </location>
</feature>
<feature type="compositionally biased region" description="Low complexity" evidence="1">
    <location>
        <begin position="814"/>
        <end position="837"/>
    </location>
</feature>
<feature type="compositionally biased region" description="Basic and acidic residues" evidence="1">
    <location>
        <begin position="548"/>
        <end position="560"/>
    </location>
</feature>
<feature type="compositionally biased region" description="Low complexity" evidence="1">
    <location>
        <begin position="1072"/>
        <end position="1089"/>
    </location>
</feature>
<feature type="compositionally biased region" description="Low complexity" evidence="1">
    <location>
        <begin position="201"/>
        <end position="212"/>
    </location>
</feature>
<feature type="compositionally biased region" description="Low complexity" evidence="1">
    <location>
        <begin position="614"/>
        <end position="626"/>
    </location>
</feature>
<evidence type="ECO:0000313" key="3">
    <source>
        <dbReference type="Proteomes" id="UP000807342"/>
    </source>
</evidence>
<feature type="compositionally biased region" description="Low complexity" evidence="1">
    <location>
        <begin position="860"/>
        <end position="873"/>
    </location>
</feature>
<feature type="compositionally biased region" description="Polar residues" evidence="1">
    <location>
        <begin position="319"/>
        <end position="333"/>
    </location>
</feature>
<feature type="compositionally biased region" description="Polar residues" evidence="1">
    <location>
        <begin position="679"/>
        <end position="692"/>
    </location>
</feature>
<feature type="region of interest" description="Disordered" evidence="1">
    <location>
        <begin position="27"/>
        <end position="46"/>
    </location>
</feature>